<dbReference type="CDD" id="cd22271">
    <property type="entry name" value="DPBB_EXP_N-like"/>
    <property type="match status" value="1"/>
</dbReference>
<dbReference type="Pfam" id="PF00240">
    <property type="entry name" value="ubiquitin"/>
    <property type="match status" value="1"/>
</dbReference>
<dbReference type="GO" id="GO:0009664">
    <property type="term" value="P:plant-type cell wall organization"/>
    <property type="evidence" value="ECO:0007669"/>
    <property type="project" value="InterPro"/>
</dbReference>
<feature type="region of interest" description="Disordered" evidence="1">
    <location>
        <begin position="126"/>
        <end position="145"/>
    </location>
</feature>
<dbReference type="Gene3D" id="2.40.40.10">
    <property type="entry name" value="RlpA-like domain"/>
    <property type="match status" value="1"/>
</dbReference>
<dbReference type="InterPro" id="IPR002963">
    <property type="entry name" value="Expansin"/>
</dbReference>
<feature type="compositionally biased region" description="Low complexity" evidence="1">
    <location>
        <begin position="813"/>
        <end position="828"/>
    </location>
</feature>
<evidence type="ECO:0000259" key="2">
    <source>
        <dbReference type="PROSITE" id="PS50053"/>
    </source>
</evidence>
<evidence type="ECO:0000313" key="5">
    <source>
        <dbReference type="Proteomes" id="UP001255856"/>
    </source>
</evidence>
<name>A0AAD9MK33_PROWI</name>
<feature type="region of interest" description="Disordered" evidence="1">
    <location>
        <begin position="431"/>
        <end position="453"/>
    </location>
</feature>
<dbReference type="InterPro" id="IPR036908">
    <property type="entry name" value="RlpA-like_sf"/>
</dbReference>
<dbReference type="Pfam" id="PF03330">
    <property type="entry name" value="DPBB_1"/>
    <property type="match status" value="1"/>
</dbReference>
<gene>
    <name evidence="4" type="ORF">QBZ16_000706</name>
</gene>
<dbReference type="SUPFAM" id="SSF50685">
    <property type="entry name" value="Barwin-like endoglucanases"/>
    <property type="match status" value="1"/>
</dbReference>
<organism evidence="4 5">
    <name type="scientific">Prototheca wickerhamii</name>
    <dbReference type="NCBI Taxonomy" id="3111"/>
    <lineage>
        <taxon>Eukaryota</taxon>
        <taxon>Viridiplantae</taxon>
        <taxon>Chlorophyta</taxon>
        <taxon>core chlorophytes</taxon>
        <taxon>Trebouxiophyceae</taxon>
        <taxon>Chlorellales</taxon>
        <taxon>Chlorellaceae</taxon>
        <taxon>Prototheca</taxon>
    </lineage>
</organism>
<accession>A0AAD9MK33</accession>
<proteinExistence type="predicted"/>
<feature type="compositionally biased region" description="Basic and acidic residues" evidence="1">
    <location>
        <begin position="178"/>
        <end position="187"/>
    </location>
</feature>
<dbReference type="Gene3D" id="3.10.20.90">
    <property type="entry name" value="Phosphatidylinositol 3-kinase Catalytic Subunit, Chain A, domain 1"/>
    <property type="match status" value="1"/>
</dbReference>
<feature type="region of interest" description="Disordered" evidence="1">
    <location>
        <begin position="747"/>
        <end position="782"/>
    </location>
</feature>
<dbReference type="SMART" id="SM00837">
    <property type="entry name" value="DPBB_1"/>
    <property type="match status" value="1"/>
</dbReference>
<dbReference type="InterPro" id="IPR009009">
    <property type="entry name" value="RlpA-like_DPBB"/>
</dbReference>
<dbReference type="PROSITE" id="PS50053">
    <property type="entry name" value="UBIQUITIN_2"/>
    <property type="match status" value="1"/>
</dbReference>
<keyword evidence="5" id="KW-1185">Reference proteome</keyword>
<feature type="domain" description="Expansin-like EG45" evidence="3">
    <location>
        <begin position="548"/>
        <end position="679"/>
    </location>
</feature>
<dbReference type="AlphaFoldDB" id="A0AAD9MK33"/>
<evidence type="ECO:0000313" key="4">
    <source>
        <dbReference type="EMBL" id="KAK2080852.1"/>
    </source>
</evidence>
<dbReference type="Proteomes" id="UP001255856">
    <property type="component" value="Unassembled WGS sequence"/>
</dbReference>
<feature type="compositionally biased region" description="Low complexity" evidence="1">
    <location>
        <begin position="437"/>
        <end position="449"/>
    </location>
</feature>
<protein>
    <submittedName>
        <fullName evidence="4">Uncharacterized protein</fullName>
    </submittedName>
</protein>
<dbReference type="SUPFAM" id="SSF54236">
    <property type="entry name" value="Ubiquitin-like"/>
    <property type="match status" value="1"/>
</dbReference>
<feature type="region of interest" description="Disordered" evidence="1">
    <location>
        <begin position="178"/>
        <end position="201"/>
    </location>
</feature>
<dbReference type="PANTHER" id="PTHR31867">
    <property type="entry name" value="EXPANSIN-A15"/>
    <property type="match status" value="1"/>
</dbReference>
<dbReference type="InterPro" id="IPR000626">
    <property type="entry name" value="Ubiquitin-like_dom"/>
</dbReference>
<evidence type="ECO:0000259" key="3">
    <source>
        <dbReference type="PROSITE" id="PS50842"/>
    </source>
</evidence>
<dbReference type="PROSITE" id="PS50842">
    <property type="entry name" value="EXPANSIN_EG45"/>
    <property type="match status" value="1"/>
</dbReference>
<sequence length="869" mass="91814">MATAESDLVRIKVRRQNGEDLDIRPGLNKEAHVAMLKDWIAAHTGVPVEAQRIIYRGRVLENHQRLCDAGIETDSVVFMVERPPPEPARQPQPAAEHGDGAAFAEWLEAHNERMMDGFVRRMQQQFGHPLQHRPQSPAAPAGAGVAAGAPAGAALAGPPNRAAAPPDALSGLSEFLSELERGSRVPEEGAPQGFESWPEPTQRDFMEQHGERWIRWQRRLLQGVRATLAASDGLPPATVELLNRVEAGLRAQAAARAGGEAPTDAPAAPSPADETVRLLQDATGAALGALLQRFAGLFGSTTGPALPGGDAVRAQLEGAAERLSALGRGEPQGAAMRLADLLVVQQHFATVAAAAAELMRLSQYYAAWLSRGNAWIARAEPGYVTTRGGVAATALPPPSRTVQTLAPPQQARILLPGPAIPNIRFGVVARHDPSGERGASPARQRSRSGAAGGLGGILRGMMNNPALMQLAESPAMQQAAEQLLGGSAGGQRGGSRPLDLGGLMQAVMGGIGGDQSFGGRAASILRDAPPEERELWERMLAQDASIIASSCGFGYQWPDVGTGFDVAAIADAAPEFGGSCGRCYEVKCDPDSSLPDGYGERMDRSHVCFDPSYSIVVRTVDNCPCNYPNNAYSNKRWCCHDNGLTHFDLSIWAFERLAKTSWGVMGIQYQEVSCSKHADNPAPAIANPTPPEQPESWMVKPSVDTIYVKRFDSVGGPQGAVTTTSDLKTVSSSDKVSYSSTFHGGVATPMTSSHSASGDSSSSSSDNCWDKTPDTGSCQQQKDWGKCSESWLKDGGYCKATCGLCGSGSSDASAASSPAPTPSPSSSDSCEDKPVPSSISWGNCQQQKDWGHCSWVAAQGYCKKTCSAC</sequence>
<dbReference type="InterPro" id="IPR029071">
    <property type="entry name" value="Ubiquitin-like_domsf"/>
</dbReference>
<dbReference type="SMART" id="SM00213">
    <property type="entry name" value="UBQ"/>
    <property type="match status" value="1"/>
</dbReference>
<feature type="domain" description="Ubiquitin-like" evidence="2">
    <location>
        <begin position="9"/>
        <end position="82"/>
    </location>
</feature>
<feature type="compositionally biased region" description="Low complexity" evidence="1">
    <location>
        <begin position="752"/>
        <end position="765"/>
    </location>
</feature>
<dbReference type="EMBL" id="JASFZW010000001">
    <property type="protein sequence ID" value="KAK2080852.1"/>
    <property type="molecule type" value="Genomic_DNA"/>
</dbReference>
<comment type="caution">
    <text evidence="4">The sequence shown here is derived from an EMBL/GenBank/DDBJ whole genome shotgun (WGS) entry which is preliminary data.</text>
</comment>
<reference evidence="4" key="1">
    <citation type="submission" date="2021-01" db="EMBL/GenBank/DDBJ databases">
        <authorList>
            <person name="Eckstrom K.M.E."/>
        </authorList>
    </citation>
    <scope>NUCLEOTIDE SEQUENCE</scope>
    <source>
        <strain evidence="4">UVCC 0001</strain>
    </source>
</reference>
<evidence type="ECO:0000256" key="1">
    <source>
        <dbReference type="SAM" id="MobiDB-lite"/>
    </source>
</evidence>
<feature type="region of interest" description="Disordered" evidence="1">
    <location>
        <begin position="813"/>
        <end position="837"/>
    </location>
</feature>
<dbReference type="InterPro" id="IPR007112">
    <property type="entry name" value="Expansin/allergen_DPBB_dom"/>
</dbReference>
<feature type="region of interest" description="Disordered" evidence="1">
    <location>
        <begin position="253"/>
        <end position="273"/>
    </location>
</feature>